<dbReference type="Gene3D" id="2.60.120.740">
    <property type="match status" value="1"/>
</dbReference>
<evidence type="ECO:0000313" key="4">
    <source>
        <dbReference type="Proteomes" id="UP000037460"/>
    </source>
</evidence>
<dbReference type="Pfam" id="PF18922">
    <property type="entry name" value="DUF5672"/>
    <property type="match status" value="1"/>
</dbReference>
<dbReference type="PROSITE" id="PS50228">
    <property type="entry name" value="SUEL_LECTIN"/>
    <property type="match status" value="1"/>
</dbReference>
<keyword evidence="4" id="KW-1185">Reference proteome</keyword>
<comment type="caution">
    <text evidence="3">The sequence shown here is derived from an EMBL/GenBank/DDBJ whole genome shotgun (WGS) entry which is preliminary data.</text>
</comment>
<dbReference type="Pfam" id="PF02140">
    <property type="entry name" value="SUEL_Lectin"/>
    <property type="match status" value="1"/>
</dbReference>
<protein>
    <recommendedName>
        <fullName evidence="2">SUEL-type lectin domain-containing protein</fullName>
    </recommendedName>
</protein>
<feature type="domain" description="SUEL-type lectin" evidence="2">
    <location>
        <begin position="51"/>
        <end position="134"/>
    </location>
</feature>
<accession>A0A0M0JQK1</accession>
<dbReference type="GO" id="GO:0030246">
    <property type="term" value="F:carbohydrate binding"/>
    <property type="evidence" value="ECO:0007669"/>
    <property type="project" value="InterPro"/>
</dbReference>
<evidence type="ECO:0000313" key="3">
    <source>
        <dbReference type="EMBL" id="KOO28518.1"/>
    </source>
</evidence>
<dbReference type="EMBL" id="JWZX01002559">
    <property type="protein sequence ID" value="KOO28518.1"/>
    <property type="molecule type" value="Genomic_DNA"/>
</dbReference>
<sequence length="538" mass="60669">MIEAEPARRGGGRAWRREEKRRRRERRASITLTKTISITDYSTTGAQTHIIPQGGSLAIECGAGTVVTRVSFASFGMPLVSPNGSVAVNPECHSLKSARIVENACVGNSHCCLPVNTENFKDDPCKGKIKTLAVIVEGCAHYQPYTRFKRHCSLMGQPLLCDEDIHFLETLVLPKAPEPVRPHVAIMVDTSWRPKLQHYVVHNVHNHTGWPIQLFHGPSNGPKLKELFGDLSARGQISFTDLGSDYMEDWQRLSSMMLIDSFWEAVNGEVALVFQPDSIMCAASSHKIGEYVQYDYVGAPMAGPWWMTSDHDSQWSVGCGGFSLRNRAKAIQMCRTPQCITPAAGKLEDQQLGTMWKYLEKRCADAGIRVHKPSRFDAIQFAVEYDLQMDVLPGDDPARPEGCTANYYTGPEYDPGAKERGKPRKWNPSPKPAKTKCDWPHFIPMGCHKCWRWNWRTWNHMKLYCPEAQRMREIRAEYKVGIEFTGWPTRPPVTPFRGPVPAHPDYLPVDMLEGNCKGSCKKLRPRSFAKTVLGKYHP</sequence>
<dbReference type="AlphaFoldDB" id="A0A0M0JQK1"/>
<dbReference type="CDD" id="cd22842">
    <property type="entry name" value="Gal_Rha_Lectin_BGal"/>
    <property type="match status" value="1"/>
</dbReference>
<dbReference type="InterPro" id="IPR043729">
    <property type="entry name" value="DUF5672"/>
</dbReference>
<proteinExistence type="predicted"/>
<evidence type="ECO:0000259" key="2">
    <source>
        <dbReference type="PROSITE" id="PS50228"/>
    </source>
</evidence>
<dbReference type="OrthoDB" id="10025998at2759"/>
<dbReference type="InterPro" id="IPR043159">
    <property type="entry name" value="Lectin_gal-bd_sf"/>
</dbReference>
<organism evidence="3 4">
    <name type="scientific">Chrysochromulina tobinii</name>
    <dbReference type="NCBI Taxonomy" id="1460289"/>
    <lineage>
        <taxon>Eukaryota</taxon>
        <taxon>Haptista</taxon>
        <taxon>Haptophyta</taxon>
        <taxon>Prymnesiophyceae</taxon>
        <taxon>Prymnesiales</taxon>
        <taxon>Chrysochromulinaceae</taxon>
        <taxon>Chrysochromulina</taxon>
    </lineage>
</organism>
<reference evidence="4" key="1">
    <citation type="journal article" date="2015" name="PLoS Genet.">
        <title>Genome Sequence and Transcriptome Analyses of Chrysochromulina tobin: Metabolic Tools for Enhanced Algal Fitness in the Prominent Order Prymnesiales (Haptophyceae).</title>
        <authorList>
            <person name="Hovde B.T."/>
            <person name="Deodato C.R."/>
            <person name="Hunsperger H.M."/>
            <person name="Ryken S.A."/>
            <person name="Yost W."/>
            <person name="Jha R.K."/>
            <person name="Patterson J."/>
            <person name="Monnat R.J. Jr."/>
            <person name="Barlow S.B."/>
            <person name="Starkenburg S.R."/>
            <person name="Cattolico R.A."/>
        </authorList>
    </citation>
    <scope>NUCLEOTIDE SEQUENCE</scope>
    <source>
        <strain evidence="4">CCMP291</strain>
    </source>
</reference>
<name>A0A0M0JQK1_9EUKA</name>
<feature type="region of interest" description="Disordered" evidence="1">
    <location>
        <begin position="407"/>
        <end position="431"/>
    </location>
</feature>
<dbReference type="Proteomes" id="UP000037460">
    <property type="component" value="Unassembled WGS sequence"/>
</dbReference>
<feature type="region of interest" description="Disordered" evidence="1">
    <location>
        <begin position="1"/>
        <end position="26"/>
    </location>
</feature>
<evidence type="ECO:0000256" key="1">
    <source>
        <dbReference type="SAM" id="MobiDB-lite"/>
    </source>
</evidence>
<gene>
    <name evidence="3" type="ORF">Ctob_003366</name>
</gene>
<dbReference type="InterPro" id="IPR000922">
    <property type="entry name" value="Lectin_gal-bd_dom"/>
</dbReference>